<evidence type="ECO:0000313" key="7">
    <source>
        <dbReference type="Proteomes" id="UP000016943"/>
    </source>
</evidence>
<gene>
    <name evidence="6" type="ORF">CARG_05355</name>
</gene>
<dbReference type="PATRIC" id="fig|1348662.3.peg.1052"/>
<dbReference type="RefSeq" id="WP_020976361.1">
    <property type="nucleotide sequence ID" value="NC_022198.1"/>
</dbReference>
<evidence type="ECO:0000256" key="1">
    <source>
        <dbReference type="ARBA" id="ARBA00001947"/>
    </source>
</evidence>
<dbReference type="InterPro" id="IPR036866">
    <property type="entry name" value="RibonucZ/Hydroxyglut_hydro"/>
</dbReference>
<dbReference type="eggNOG" id="COG0491">
    <property type="taxonomic scope" value="Bacteria"/>
</dbReference>
<keyword evidence="3" id="KW-0378">Hydrolase</keyword>
<accession>U3GXI7</accession>
<keyword evidence="2" id="KW-0479">Metal-binding</keyword>
<proteinExistence type="predicted"/>
<dbReference type="SUPFAM" id="SSF56281">
    <property type="entry name" value="Metallo-hydrolase/oxidoreductase"/>
    <property type="match status" value="1"/>
</dbReference>
<dbReference type="HOGENOM" id="CLU_030571_5_4_11"/>
<protein>
    <recommendedName>
        <fullName evidence="5">Metallo-beta-lactamase domain-containing protein</fullName>
    </recommendedName>
</protein>
<sequence length="224" mass="23574">MGELIKDVSIACAPLGPFQTNCYLLFVEDSSGDKRCAIIDPGLGALAAIQEEIAAQDAEVTDVFLTHGHIDHTRGAAEVAQFYNVAVSIHPDDAFMLTKPAAGVSAQIAALFDAASMETPPQIVHVVDGQRISLAGVEFLIRHAPGHSPGCILAVGEDLVFSGDVLFKGSIGRTDLPYSDPEAMEHSLETVVKNLPTDLPVLPGHGPATSVIAELRSNPFLGAR</sequence>
<dbReference type="GO" id="GO:0016787">
    <property type="term" value="F:hydrolase activity"/>
    <property type="evidence" value="ECO:0007669"/>
    <property type="project" value="UniProtKB-KW"/>
</dbReference>
<dbReference type="InterPro" id="IPR051453">
    <property type="entry name" value="MBL_Glyoxalase_II"/>
</dbReference>
<dbReference type="CDD" id="cd06262">
    <property type="entry name" value="metallo-hydrolase-like_MBL-fold"/>
    <property type="match status" value="1"/>
</dbReference>
<organism evidence="6 7">
    <name type="scientific">Corynebacterium argentoratense DSM 44202</name>
    <dbReference type="NCBI Taxonomy" id="1348662"/>
    <lineage>
        <taxon>Bacteria</taxon>
        <taxon>Bacillati</taxon>
        <taxon>Actinomycetota</taxon>
        <taxon>Actinomycetes</taxon>
        <taxon>Mycobacteriales</taxon>
        <taxon>Corynebacteriaceae</taxon>
        <taxon>Corynebacterium</taxon>
    </lineage>
</organism>
<keyword evidence="7" id="KW-1185">Reference proteome</keyword>
<dbReference type="SMART" id="SM00849">
    <property type="entry name" value="Lactamase_B"/>
    <property type="match status" value="1"/>
</dbReference>
<evidence type="ECO:0000256" key="3">
    <source>
        <dbReference type="ARBA" id="ARBA00022801"/>
    </source>
</evidence>
<dbReference type="Proteomes" id="UP000016943">
    <property type="component" value="Chromosome"/>
</dbReference>
<dbReference type="PANTHER" id="PTHR46233:SF3">
    <property type="entry name" value="HYDROXYACYLGLUTATHIONE HYDROLASE GLOC"/>
    <property type="match status" value="1"/>
</dbReference>
<dbReference type="GeneID" id="78249849"/>
<evidence type="ECO:0000313" key="6">
    <source>
        <dbReference type="EMBL" id="AGU15208.1"/>
    </source>
</evidence>
<feature type="domain" description="Metallo-beta-lactamase" evidence="5">
    <location>
        <begin position="19"/>
        <end position="205"/>
    </location>
</feature>
<name>U3GXI7_9CORY</name>
<evidence type="ECO:0000259" key="5">
    <source>
        <dbReference type="SMART" id="SM00849"/>
    </source>
</evidence>
<comment type="cofactor">
    <cofactor evidence="1">
        <name>Zn(2+)</name>
        <dbReference type="ChEBI" id="CHEBI:29105"/>
    </cofactor>
</comment>
<dbReference type="GO" id="GO:0046872">
    <property type="term" value="F:metal ion binding"/>
    <property type="evidence" value="ECO:0007669"/>
    <property type="project" value="UniProtKB-KW"/>
</dbReference>
<dbReference type="OrthoDB" id="9802991at2"/>
<dbReference type="KEGG" id="caz:CARG_05355"/>
<dbReference type="Gene3D" id="3.60.15.10">
    <property type="entry name" value="Ribonuclease Z/Hydroxyacylglutathione hydrolase-like"/>
    <property type="match status" value="1"/>
</dbReference>
<reference evidence="6 7" key="1">
    <citation type="journal article" date="2013" name="Genome Announc.">
        <title>Whole-Genome Sequence of the Clinical Strain Corynebacterium argentoratense DSM 44202, Isolated from a Human Throat Specimen.</title>
        <authorList>
            <person name="Bomholt C."/>
            <person name="Glaub A."/>
            <person name="Gravermann K."/>
            <person name="Albersmeier A."/>
            <person name="Brinkrolf K."/>
            <person name="Ruckert C."/>
            <person name="Tauch A."/>
        </authorList>
    </citation>
    <scope>NUCLEOTIDE SEQUENCE [LARGE SCALE GENOMIC DNA]</scope>
    <source>
        <strain evidence="6">DSM 44202</strain>
    </source>
</reference>
<dbReference type="PANTHER" id="PTHR46233">
    <property type="entry name" value="HYDROXYACYLGLUTATHIONE HYDROLASE GLOC"/>
    <property type="match status" value="1"/>
</dbReference>
<evidence type="ECO:0000256" key="4">
    <source>
        <dbReference type="ARBA" id="ARBA00022833"/>
    </source>
</evidence>
<evidence type="ECO:0000256" key="2">
    <source>
        <dbReference type="ARBA" id="ARBA00022723"/>
    </source>
</evidence>
<dbReference type="AlphaFoldDB" id="U3GXI7"/>
<dbReference type="EMBL" id="CP006365">
    <property type="protein sequence ID" value="AGU15208.1"/>
    <property type="molecule type" value="Genomic_DNA"/>
</dbReference>
<dbReference type="InterPro" id="IPR001279">
    <property type="entry name" value="Metallo-B-lactamas"/>
</dbReference>
<keyword evidence="4" id="KW-0862">Zinc</keyword>
<dbReference type="Pfam" id="PF00753">
    <property type="entry name" value="Lactamase_B"/>
    <property type="match status" value="1"/>
</dbReference>
<dbReference type="STRING" id="1348662.CARG_05355"/>